<evidence type="ECO:0000313" key="5">
    <source>
        <dbReference type="Proteomes" id="UP000186400"/>
    </source>
</evidence>
<feature type="region of interest" description="Disordered" evidence="1">
    <location>
        <begin position="293"/>
        <end position="328"/>
    </location>
</feature>
<proteinExistence type="predicted"/>
<feature type="transmembrane region" description="Helical" evidence="2">
    <location>
        <begin position="389"/>
        <end position="409"/>
    </location>
</feature>
<sequence>MVAGAGSLFAEGARGAGAPGDARAERPFAVVIYAEGYDVSIFRNGQLSSYDVLTDDVIGMPLLAGDLVQTDPDTFLEIQLVPSRTVVKVAENTTFEIERLGQEGGGGLAVSYGRLRARVERALRDDPFEVRGFSAVAGVRGTDFGFDTVVDRASPGELQTRVYTFSGSVEVRDRPDPSMPADSAEPQVVQLGANEMVLVRTEVPEALALRDETDLRPLDPPLGETAPARPVRFERRELEEEIQVFWQQQDYREEPLDPAAIDERFPGVRQRVDEIDQERRRLEETRRLREGGEAPALEAFLPGEEIPPGQEIVPDRTLDLQDDRPSGRARRVIEPRDAPSLSRQTRRAGHWMVGLGLALEIWGASLAWYDDGYRSVSDLDQGGASVALMGSGAVLITSGLISYLISLVAD</sequence>
<gene>
    <name evidence="4" type="ORF">SAMN05920897_101182</name>
</gene>
<protein>
    <submittedName>
        <fullName evidence="4">FecR family protein</fullName>
    </submittedName>
</protein>
<dbReference type="STRING" id="159291.SAMN05920897_101182"/>
<feature type="compositionally biased region" description="Basic and acidic residues" evidence="1">
    <location>
        <begin position="313"/>
        <end position="328"/>
    </location>
</feature>
<dbReference type="PANTHER" id="PTHR38731:SF1">
    <property type="entry name" value="FECR PROTEIN DOMAIN-CONTAINING PROTEIN"/>
    <property type="match status" value="1"/>
</dbReference>
<feature type="domain" description="FecR protein" evidence="3">
    <location>
        <begin position="67"/>
        <end position="170"/>
    </location>
</feature>
<accession>A0A1N6NC61</accession>
<dbReference type="AlphaFoldDB" id="A0A1N6NC61"/>
<keyword evidence="5" id="KW-1185">Reference proteome</keyword>
<name>A0A1N6NC61_9SPIO</name>
<dbReference type="EMBL" id="FTMS01000001">
    <property type="protein sequence ID" value="SIP89674.1"/>
    <property type="molecule type" value="Genomic_DNA"/>
</dbReference>
<organism evidence="4 5">
    <name type="scientific">Alkalispirochaeta americana</name>
    <dbReference type="NCBI Taxonomy" id="159291"/>
    <lineage>
        <taxon>Bacteria</taxon>
        <taxon>Pseudomonadati</taxon>
        <taxon>Spirochaetota</taxon>
        <taxon>Spirochaetia</taxon>
        <taxon>Spirochaetales</taxon>
        <taxon>Spirochaetaceae</taxon>
        <taxon>Alkalispirochaeta</taxon>
    </lineage>
</organism>
<evidence type="ECO:0000313" key="4">
    <source>
        <dbReference type="EMBL" id="SIP89674.1"/>
    </source>
</evidence>
<keyword evidence="2" id="KW-1133">Transmembrane helix</keyword>
<dbReference type="Proteomes" id="UP000186400">
    <property type="component" value="Unassembled WGS sequence"/>
</dbReference>
<evidence type="ECO:0000256" key="2">
    <source>
        <dbReference type="SAM" id="Phobius"/>
    </source>
</evidence>
<evidence type="ECO:0000256" key="1">
    <source>
        <dbReference type="SAM" id="MobiDB-lite"/>
    </source>
</evidence>
<dbReference type="Pfam" id="PF04773">
    <property type="entry name" value="FecR"/>
    <property type="match status" value="1"/>
</dbReference>
<reference evidence="4 5" key="1">
    <citation type="submission" date="2017-01" db="EMBL/GenBank/DDBJ databases">
        <authorList>
            <person name="Mah S.A."/>
            <person name="Swanson W.J."/>
            <person name="Moy G.W."/>
            <person name="Vacquier V.D."/>
        </authorList>
    </citation>
    <scope>NUCLEOTIDE SEQUENCE [LARGE SCALE GENOMIC DNA]</scope>
    <source>
        <strain evidence="4 5">ASpG1</strain>
    </source>
</reference>
<keyword evidence="2" id="KW-0812">Transmembrane</keyword>
<evidence type="ECO:0000259" key="3">
    <source>
        <dbReference type="Pfam" id="PF04773"/>
    </source>
</evidence>
<dbReference type="InterPro" id="IPR006860">
    <property type="entry name" value="FecR"/>
</dbReference>
<dbReference type="PANTHER" id="PTHR38731">
    <property type="entry name" value="LIPL45-RELATED LIPOPROTEIN-RELATED"/>
    <property type="match status" value="1"/>
</dbReference>
<keyword evidence="2" id="KW-0472">Membrane</keyword>